<dbReference type="GO" id="GO:0055085">
    <property type="term" value="P:transmembrane transport"/>
    <property type="evidence" value="ECO:0007669"/>
    <property type="project" value="InterPro"/>
</dbReference>
<dbReference type="OrthoDB" id="9801163at2"/>
<evidence type="ECO:0000256" key="2">
    <source>
        <dbReference type="ARBA" id="ARBA00007069"/>
    </source>
</evidence>
<dbReference type="PROSITE" id="PS50928">
    <property type="entry name" value="ABC_TM1"/>
    <property type="match status" value="1"/>
</dbReference>
<dbReference type="InterPro" id="IPR051204">
    <property type="entry name" value="ABC_transp_perm/SBD"/>
</dbReference>
<feature type="transmembrane region" description="Helical" evidence="8">
    <location>
        <begin position="152"/>
        <end position="177"/>
    </location>
</feature>
<dbReference type="SUPFAM" id="SSF161098">
    <property type="entry name" value="MetI-like"/>
    <property type="match status" value="1"/>
</dbReference>
<keyword evidence="11" id="KW-1185">Reference proteome</keyword>
<keyword evidence="4 8" id="KW-0812">Transmembrane</keyword>
<evidence type="ECO:0000256" key="1">
    <source>
        <dbReference type="ARBA" id="ARBA00004651"/>
    </source>
</evidence>
<keyword evidence="3 8" id="KW-0813">Transport</keyword>
<keyword evidence="6 8" id="KW-1133">Transmembrane helix</keyword>
<keyword evidence="7 8" id="KW-0472">Membrane</keyword>
<evidence type="ECO:0000256" key="6">
    <source>
        <dbReference type="ARBA" id="ARBA00022989"/>
    </source>
</evidence>
<dbReference type="InterPro" id="IPR035906">
    <property type="entry name" value="MetI-like_sf"/>
</dbReference>
<comment type="similarity">
    <text evidence="2">Belongs to the binding-protein-dependent transport system permease family. CysTW subfamily.</text>
</comment>
<dbReference type="InterPro" id="IPR000515">
    <property type="entry name" value="MetI-like"/>
</dbReference>
<protein>
    <submittedName>
        <fullName evidence="10">ABC transporter permease</fullName>
    </submittedName>
</protein>
<feature type="transmembrane region" description="Helical" evidence="8">
    <location>
        <begin position="183"/>
        <end position="203"/>
    </location>
</feature>
<feature type="transmembrane region" description="Helical" evidence="8">
    <location>
        <begin position="84"/>
        <end position="102"/>
    </location>
</feature>
<gene>
    <name evidence="10" type="ORF">EPH95_03815</name>
</gene>
<comment type="subcellular location">
    <subcellularLocation>
        <location evidence="1 8">Cell membrane</location>
        <topology evidence="1 8">Multi-pass membrane protein</topology>
    </subcellularLocation>
</comment>
<evidence type="ECO:0000313" key="10">
    <source>
        <dbReference type="EMBL" id="QDI90415.1"/>
    </source>
</evidence>
<dbReference type="KEGG" id="sale:EPH95_03815"/>
<sequence>MEILSGFFEYWTESYASILEYTYEHIAISFTVILLGISFSIPLAVYMTKMKNNKIKNMIFNIANIFQTIPPIALLAVMVPIAGIGFAPAVIALFLYSLLPLLRNTYAGIESIDPEIVEAARGMGYSTLQSLFKIELPVAFPYVMSGIRVSSVYIISWTALAALIGAGGLGDLILAGIGYNDQFMIFTGTIAAILIAVLLDLILGRMEKRIYGSS</sequence>
<dbReference type="FunFam" id="1.10.3720.10:FF:000001">
    <property type="entry name" value="Glycine betaine ABC transporter, permease"/>
    <property type="match status" value="1"/>
</dbReference>
<feature type="transmembrane region" description="Helical" evidence="8">
    <location>
        <begin position="26"/>
        <end position="46"/>
    </location>
</feature>
<dbReference type="AlphaFoldDB" id="A0A514LFV4"/>
<dbReference type="Proteomes" id="UP000319756">
    <property type="component" value="Chromosome"/>
</dbReference>
<feature type="transmembrane region" description="Helical" evidence="8">
    <location>
        <begin position="58"/>
        <end position="78"/>
    </location>
</feature>
<evidence type="ECO:0000256" key="3">
    <source>
        <dbReference type="ARBA" id="ARBA00022448"/>
    </source>
</evidence>
<evidence type="ECO:0000313" key="11">
    <source>
        <dbReference type="Proteomes" id="UP000319756"/>
    </source>
</evidence>
<evidence type="ECO:0000256" key="7">
    <source>
        <dbReference type="ARBA" id="ARBA00023136"/>
    </source>
</evidence>
<accession>A0A514LFV4</accession>
<name>A0A514LFV4_9BACI</name>
<reference evidence="11" key="1">
    <citation type="submission" date="2019-01" db="EMBL/GenBank/DDBJ databases">
        <title>Genomic analysis of Salicibibacter sp. NKC3-5.</title>
        <authorList>
            <person name="Oh Y.J."/>
        </authorList>
    </citation>
    <scope>NUCLEOTIDE SEQUENCE [LARGE SCALE GENOMIC DNA]</scope>
    <source>
        <strain evidence="11">NKC3-5</strain>
    </source>
</reference>
<evidence type="ECO:0000256" key="8">
    <source>
        <dbReference type="RuleBase" id="RU363032"/>
    </source>
</evidence>
<dbReference type="CDD" id="cd06261">
    <property type="entry name" value="TM_PBP2"/>
    <property type="match status" value="1"/>
</dbReference>
<evidence type="ECO:0000256" key="4">
    <source>
        <dbReference type="ARBA" id="ARBA00022692"/>
    </source>
</evidence>
<dbReference type="Gene3D" id="1.10.3720.10">
    <property type="entry name" value="MetI-like"/>
    <property type="match status" value="1"/>
</dbReference>
<dbReference type="EMBL" id="CP035485">
    <property type="protein sequence ID" value="QDI90415.1"/>
    <property type="molecule type" value="Genomic_DNA"/>
</dbReference>
<dbReference type="PANTHER" id="PTHR30177:SF4">
    <property type="entry name" value="OSMOPROTECTANT IMPORT PERMEASE PROTEIN OSMW"/>
    <property type="match status" value="1"/>
</dbReference>
<organism evidence="10 11">
    <name type="scientific">Salicibibacter halophilus</name>
    <dbReference type="NCBI Taxonomy" id="2502791"/>
    <lineage>
        <taxon>Bacteria</taxon>
        <taxon>Bacillati</taxon>
        <taxon>Bacillota</taxon>
        <taxon>Bacilli</taxon>
        <taxon>Bacillales</taxon>
        <taxon>Bacillaceae</taxon>
        <taxon>Salicibibacter</taxon>
    </lineage>
</organism>
<dbReference type="RefSeq" id="WP_142087515.1">
    <property type="nucleotide sequence ID" value="NZ_CP035485.1"/>
</dbReference>
<proteinExistence type="inferred from homology"/>
<keyword evidence="5" id="KW-0029">Amino-acid transport</keyword>
<feature type="domain" description="ABC transmembrane type-1" evidence="9">
    <location>
        <begin position="22"/>
        <end position="203"/>
    </location>
</feature>
<dbReference type="Pfam" id="PF00528">
    <property type="entry name" value="BPD_transp_1"/>
    <property type="match status" value="1"/>
</dbReference>
<dbReference type="GO" id="GO:0005886">
    <property type="term" value="C:plasma membrane"/>
    <property type="evidence" value="ECO:0007669"/>
    <property type="project" value="UniProtKB-SubCell"/>
</dbReference>
<dbReference type="GO" id="GO:0031460">
    <property type="term" value="P:glycine betaine transport"/>
    <property type="evidence" value="ECO:0007669"/>
    <property type="project" value="TreeGrafter"/>
</dbReference>
<dbReference type="GO" id="GO:0006865">
    <property type="term" value="P:amino acid transport"/>
    <property type="evidence" value="ECO:0007669"/>
    <property type="project" value="UniProtKB-KW"/>
</dbReference>
<evidence type="ECO:0000256" key="5">
    <source>
        <dbReference type="ARBA" id="ARBA00022970"/>
    </source>
</evidence>
<dbReference type="PANTHER" id="PTHR30177">
    <property type="entry name" value="GLYCINE BETAINE/L-PROLINE TRANSPORT SYSTEM PERMEASE PROTEIN PROW"/>
    <property type="match status" value="1"/>
</dbReference>
<evidence type="ECO:0000259" key="9">
    <source>
        <dbReference type="PROSITE" id="PS50928"/>
    </source>
</evidence>